<dbReference type="CDD" id="cd00202">
    <property type="entry name" value="ZnF_GATA"/>
    <property type="match status" value="1"/>
</dbReference>
<dbReference type="PANTHER" id="PTHR46813">
    <property type="entry name" value="GATA TRANSCRIPTION FACTOR 18"/>
    <property type="match status" value="1"/>
</dbReference>
<feature type="compositionally biased region" description="Low complexity" evidence="9">
    <location>
        <begin position="200"/>
        <end position="209"/>
    </location>
</feature>
<evidence type="ECO:0000313" key="12">
    <source>
        <dbReference type="Proteomes" id="UP000825935"/>
    </source>
</evidence>
<evidence type="ECO:0000256" key="4">
    <source>
        <dbReference type="ARBA" id="ARBA00023015"/>
    </source>
</evidence>
<keyword evidence="6" id="KW-0804">Transcription</keyword>
<keyword evidence="4" id="KW-0805">Transcription regulation</keyword>
<dbReference type="GO" id="GO:0006355">
    <property type="term" value="P:regulation of DNA-templated transcription"/>
    <property type="evidence" value="ECO:0007669"/>
    <property type="project" value="InterPro"/>
</dbReference>
<dbReference type="OrthoDB" id="2162994at2759"/>
<feature type="domain" description="GATA-type" evidence="10">
    <location>
        <begin position="403"/>
        <end position="433"/>
    </location>
</feature>
<dbReference type="InterPro" id="IPR000679">
    <property type="entry name" value="Znf_GATA"/>
</dbReference>
<feature type="region of interest" description="Disordered" evidence="9">
    <location>
        <begin position="162"/>
        <end position="230"/>
    </location>
</feature>
<keyword evidence="5" id="KW-0238">DNA-binding</keyword>
<dbReference type="AlphaFoldDB" id="A0A8T2QDX6"/>
<dbReference type="SMART" id="SM00401">
    <property type="entry name" value="ZnF_GATA"/>
    <property type="match status" value="1"/>
</dbReference>
<feature type="compositionally biased region" description="Basic and acidic residues" evidence="9">
    <location>
        <begin position="179"/>
        <end position="193"/>
    </location>
</feature>
<proteinExistence type="inferred from homology"/>
<evidence type="ECO:0000256" key="2">
    <source>
        <dbReference type="ARBA" id="ARBA00022771"/>
    </source>
</evidence>
<feature type="compositionally biased region" description="Basic and acidic residues" evidence="9">
    <location>
        <begin position="512"/>
        <end position="525"/>
    </location>
</feature>
<evidence type="ECO:0000256" key="3">
    <source>
        <dbReference type="ARBA" id="ARBA00022833"/>
    </source>
</evidence>
<gene>
    <name evidence="11" type="ORF">KP509_35G025300</name>
</gene>
<organism evidence="11 12">
    <name type="scientific">Ceratopteris richardii</name>
    <name type="common">Triangle waterfern</name>
    <dbReference type="NCBI Taxonomy" id="49495"/>
    <lineage>
        <taxon>Eukaryota</taxon>
        <taxon>Viridiplantae</taxon>
        <taxon>Streptophyta</taxon>
        <taxon>Embryophyta</taxon>
        <taxon>Tracheophyta</taxon>
        <taxon>Polypodiopsida</taxon>
        <taxon>Polypodiidae</taxon>
        <taxon>Polypodiales</taxon>
        <taxon>Pteridineae</taxon>
        <taxon>Pteridaceae</taxon>
        <taxon>Parkerioideae</taxon>
        <taxon>Ceratopteris</taxon>
    </lineage>
</organism>
<feature type="region of interest" description="Disordered" evidence="9">
    <location>
        <begin position="1"/>
        <end position="33"/>
    </location>
</feature>
<dbReference type="GO" id="GO:0043565">
    <property type="term" value="F:sequence-specific DNA binding"/>
    <property type="evidence" value="ECO:0007669"/>
    <property type="project" value="InterPro"/>
</dbReference>
<dbReference type="SUPFAM" id="SSF57716">
    <property type="entry name" value="Glucocorticoid receptor-like (DNA-binding domain)"/>
    <property type="match status" value="1"/>
</dbReference>
<evidence type="ECO:0000313" key="11">
    <source>
        <dbReference type="EMBL" id="KAH7282327.1"/>
    </source>
</evidence>
<dbReference type="EMBL" id="CM035440">
    <property type="protein sequence ID" value="KAH7282327.1"/>
    <property type="molecule type" value="Genomic_DNA"/>
</dbReference>
<sequence>MFRNSEQFTISAAPHDSNSYGEGSSKPVGLPEFSHERSIDSMPWVSTPNEECGLGSRQFVDLNIDPRCKQSHDFSPLWAMAQSYTNAVEMQYSPTATRNAYTLSMTECIDVQMCPHAPVQELQEHDFLRCIEGAPPTVIDQGDVDCTLHLGTMLSITPRKAKECMRGTSSPGALSTSMDDVKTSSKGAVRDNLTRSMVDRAASARLSSLEADQRNRTSEKAKDYSKGSSPWSSICSGIVYKQRAVQLAPSSSTLAPDHLEEVDECLSSSRTSSNSSESTTKASCAVSECEILPLHSRAIEPENYAEAMMPCMQGAGYYGLPKRWFHYKDCQGGGLGSSVHGAGDDNARNITSRDLCGNETYRSLTAVPSSCLSYQAAAFTPQVFSGPKASNSKDGSNYVIRICAQCKTMRTPLWRNGPQGPKSLCNACGIRYKKEERRSAAVEDGKPEESDRRPRSSLEPTHRRSRLSPFPADAITPWAAPSLDDPRSGIGCDNRRARSFLTNGMDDMGEAGEDRQLSGIKDGDRLPGFLSVRDKKPKLRNDNAYRTC</sequence>
<protein>
    <recommendedName>
        <fullName evidence="10">GATA-type domain-containing protein</fullName>
    </recommendedName>
</protein>
<evidence type="ECO:0000259" key="10">
    <source>
        <dbReference type="PROSITE" id="PS50114"/>
    </source>
</evidence>
<dbReference type="PROSITE" id="PS00344">
    <property type="entry name" value="GATA_ZN_FINGER_1"/>
    <property type="match status" value="1"/>
</dbReference>
<dbReference type="InterPro" id="IPR013088">
    <property type="entry name" value="Znf_NHR/GATA"/>
</dbReference>
<feature type="compositionally biased region" description="Basic and acidic residues" evidence="9">
    <location>
        <begin position="211"/>
        <end position="225"/>
    </location>
</feature>
<keyword evidence="12" id="KW-1185">Reference proteome</keyword>
<dbReference type="Proteomes" id="UP000825935">
    <property type="component" value="Chromosome 35"/>
</dbReference>
<keyword evidence="2 8" id="KW-0863">Zinc-finger</keyword>
<feature type="compositionally biased region" description="Polar residues" evidence="9">
    <location>
        <begin position="167"/>
        <end position="178"/>
    </location>
</feature>
<keyword evidence="1" id="KW-0479">Metal-binding</keyword>
<dbReference type="PANTHER" id="PTHR46813:SF16">
    <property type="entry name" value="GATA TRANSCRIPTION FACTOR 18"/>
    <property type="match status" value="1"/>
</dbReference>
<dbReference type="PROSITE" id="PS50114">
    <property type="entry name" value="GATA_ZN_FINGER_2"/>
    <property type="match status" value="1"/>
</dbReference>
<evidence type="ECO:0000256" key="1">
    <source>
        <dbReference type="ARBA" id="ARBA00022723"/>
    </source>
</evidence>
<keyword evidence="3" id="KW-0862">Zinc</keyword>
<evidence type="ECO:0000256" key="6">
    <source>
        <dbReference type="ARBA" id="ARBA00023163"/>
    </source>
</evidence>
<dbReference type="Gene3D" id="3.30.50.10">
    <property type="entry name" value="Erythroid Transcription Factor GATA-1, subunit A"/>
    <property type="match status" value="1"/>
</dbReference>
<dbReference type="Pfam" id="PF00320">
    <property type="entry name" value="GATA"/>
    <property type="match status" value="1"/>
</dbReference>
<evidence type="ECO:0000256" key="9">
    <source>
        <dbReference type="SAM" id="MobiDB-lite"/>
    </source>
</evidence>
<feature type="compositionally biased region" description="Polar residues" evidence="9">
    <location>
        <begin position="1"/>
        <end position="22"/>
    </location>
</feature>
<dbReference type="GO" id="GO:0008270">
    <property type="term" value="F:zinc ion binding"/>
    <property type="evidence" value="ECO:0007669"/>
    <property type="project" value="UniProtKB-KW"/>
</dbReference>
<name>A0A8T2QDX6_CERRI</name>
<accession>A0A8T2QDX6</accession>
<feature type="compositionally biased region" description="Basic and acidic residues" evidence="9">
    <location>
        <begin position="436"/>
        <end position="462"/>
    </location>
</feature>
<comment type="caution">
    <text evidence="11">The sequence shown here is derived from an EMBL/GenBank/DDBJ whole genome shotgun (WGS) entry which is preliminary data.</text>
</comment>
<comment type="similarity">
    <text evidence="7">Belongs to the type IV zinc-finger family. Class B subfamily.</text>
</comment>
<evidence type="ECO:0000256" key="8">
    <source>
        <dbReference type="PROSITE-ProRule" id="PRU00094"/>
    </source>
</evidence>
<evidence type="ECO:0000256" key="5">
    <source>
        <dbReference type="ARBA" id="ARBA00023125"/>
    </source>
</evidence>
<feature type="region of interest" description="Disordered" evidence="9">
    <location>
        <begin position="436"/>
        <end position="531"/>
    </location>
</feature>
<evidence type="ECO:0000256" key="7">
    <source>
        <dbReference type="ARBA" id="ARBA00024019"/>
    </source>
</evidence>
<reference evidence="11" key="1">
    <citation type="submission" date="2021-08" db="EMBL/GenBank/DDBJ databases">
        <title>WGS assembly of Ceratopteris richardii.</title>
        <authorList>
            <person name="Marchant D.B."/>
            <person name="Chen G."/>
            <person name="Jenkins J."/>
            <person name="Shu S."/>
            <person name="Leebens-Mack J."/>
            <person name="Grimwood J."/>
            <person name="Schmutz J."/>
            <person name="Soltis P."/>
            <person name="Soltis D."/>
            <person name="Chen Z.-H."/>
        </authorList>
    </citation>
    <scope>NUCLEOTIDE SEQUENCE</scope>
    <source>
        <strain evidence="11">Whitten #5841</strain>
        <tissue evidence="11">Leaf</tissue>
    </source>
</reference>